<dbReference type="Proteomes" id="UP001329825">
    <property type="component" value="Chromosome 10"/>
</dbReference>
<dbReference type="EMBL" id="CP141890">
    <property type="protein sequence ID" value="WRT70448.1"/>
    <property type="molecule type" value="Genomic_DNA"/>
</dbReference>
<dbReference type="GeneID" id="87959576"/>
<dbReference type="RefSeq" id="XP_062795187.1">
    <property type="nucleotide sequence ID" value="XM_062939136.1"/>
</dbReference>
<feature type="transmembrane region" description="Helical" evidence="1">
    <location>
        <begin position="45"/>
        <end position="64"/>
    </location>
</feature>
<feature type="transmembrane region" description="Helical" evidence="1">
    <location>
        <begin position="12"/>
        <end position="33"/>
    </location>
</feature>
<evidence type="ECO:0000313" key="3">
    <source>
        <dbReference type="Proteomes" id="UP001329825"/>
    </source>
</evidence>
<keyword evidence="1" id="KW-0472">Membrane</keyword>
<sequence>MALTARDSEERALAMAMVIMGANTAGIYGAQIFRGDDSPRYRRGFSINIAVLALAVGLATIRYLDDIFRRRRLSKASDLPIRGGNLEELDAGSSSVGRVAKEGVDAAKTGHTKGA</sequence>
<evidence type="ECO:0000256" key="1">
    <source>
        <dbReference type="SAM" id="Phobius"/>
    </source>
</evidence>
<keyword evidence="1" id="KW-1133">Transmembrane helix</keyword>
<protein>
    <submittedName>
        <fullName evidence="2">Uncharacterized protein</fullName>
    </submittedName>
</protein>
<gene>
    <name evidence="2" type="ORF">IL334_007446</name>
</gene>
<organism evidence="2 3">
    <name type="scientific">Kwoniella shivajii</name>
    <dbReference type="NCBI Taxonomy" id="564305"/>
    <lineage>
        <taxon>Eukaryota</taxon>
        <taxon>Fungi</taxon>
        <taxon>Dikarya</taxon>
        <taxon>Basidiomycota</taxon>
        <taxon>Agaricomycotina</taxon>
        <taxon>Tremellomycetes</taxon>
        <taxon>Tremellales</taxon>
        <taxon>Cryptococcaceae</taxon>
        <taxon>Kwoniella</taxon>
    </lineage>
</organism>
<proteinExistence type="predicted"/>
<keyword evidence="3" id="KW-1185">Reference proteome</keyword>
<accession>A0ABZ1D8P1</accession>
<reference evidence="2 3" key="1">
    <citation type="submission" date="2024-01" db="EMBL/GenBank/DDBJ databases">
        <title>Comparative genomics of Cryptococcus and Kwoniella reveals pathogenesis evolution and contrasting modes of karyotype evolution via chromosome fusion or intercentromeric recombination.</title>
        <authorList>
            <person name="Coelho M.A."/>
            <person name="David-Palma M."/>
            <person name="Shea T."/>
            <person name="Bowers K."/>
            <person name="McGinley-Smith S."/>
            <person name="Mohammad A.W."/>
            <person name="Gnirke A."/>
            <person name="Yurkov A.M."/>
            <person name="Nowrousian M."/>
            <person name="Sun S."/>
            <person name="Cuomo C.A."/>
            <person name="Heitman J."/>
        </authorList>
    </citation>
    <scope>NUCLEOTIDE SEQUENCE [LARGE SCALE GENOMIC DNA]</scope>
    <source>
        <strain evidence="2">CBS 11374</strain>
    </source>
</reference>
<keyword evidence="1" id="KW-0812">Transmembrane</keyword>
<evidence type="ECO:0000313" key="2">
    <source>
        <dbReference type="EMBL" id="WRT70448.1"/>
    </source>
</evidence>
<name>A0ABZ1D8P1_9TREE</name>